<reference evidence="3" key="1">
    <citation type="journal article" date="2014" name="Int. J. Syst. Evol. Microbiol.">
        <title>Complete genome sequence of Corynebacterium casei LMG S-19264T (=DSM 44701T), isolated from a smear-ripened cheese.</title>
        <authorList>
            <consortium name="US DOE Joint Genome Institute (JGI-PGF)"/>
            <person name="Walter F."/>
            <person name="Albersmeier A."/>
            <person name="Kalinowski J."/>
            <person name="Ruckert C."/>
        </authorList>
    </citation>
    <scope>NUCLEOTIDE SEQUENCE</scope>
    <source>
        <strain evidence="3">CGMCC 4.7308</strain>
    </source>
</reference>
<dbReference type="Proteomes" id="UP000655208">
    <property type="component" value="Unassembled WGS sequence"/>
</dbReference>
<dbReference type="InterPro" id="IPR049945">
    <property type="entry name" value="AAA_22"/>
</dbReference>
<evidence type="ECO:0000313" key="3">
    <source>
        <dbReference type="EMBL" id="GGM17316.1"/>
    </source>
</evidence>
<feature type="compositionally biased region" description="Basic residues" evidence="1">
    <location>
        <begin position="224"/>
        <end position="244"/>
    </location>
</feature>
<dbReference type="AlphaFoldDB" id="A0A917WNG6"/>
<dbReference type="InterPro" id="IPR052026">
    <property type="entry name" value="ExeA_AAA_ATPase_DNA-bind"/>
</dbReference>
<feature type="region of interest" description="Disordered" evidence="1">
    <location>
        <begin position="221"/>
        <end position="262"/>
    </location>
</feature>
<evidence type="ECO:0000256" key="1">
    <source>
        <dbReference type="SAM" id="MobiDB-lite"/>
    </source>
</evidence>
<dbReference type="GO" id="GO:0016887">
    <property type="term" value="F:ATP hydrolysis activity"/>
    <property type="evidence" value="ECO:0007669"/>
    <property type="project" value="InterPro"/>
</dbReference>
<evidence type="ECO:0000259" key="2">
    <source>
        <dbReference type="Pfam" id="PF13401"/>
    </source>
</evidence>
<feature type="domain" description="ORC1/DEAH AAA+ ATPase" evidence="2">
    <location>
        <begin position="37"/>
        <end position="182"/>
    </location>
</feature>
<dbReference type="InterPro" id="IPR027417">
    <property type="entry name" value="P-loop_NTPase"/>
</dbReference>
<dbReference type="SUPFAM" id="SSF52540">
    <property type="entry name" value="P-loop containing nucleoside triphosphate hydrolases"/>
    <property type="match status" value="1"/>
</dbReference>
<dbReference type="PANTHER" id="PTHR35894">
    <property type="entry name" value="GENERAL SECRETION PATHWAY PROTEIN A-RELATED"/>
    <property type="match status" value="1"/>
</dbReference>
<dbReference type="RefSeq" id="WP_188944792.1">
    <property type="nucleotide sequence ID" value="NZ_BMNA01000017.1"/>
</dbReference>
<gene>
    <name evidence="3" type="ORF">GCM10011594_41720</name>
</gene>
<protein>
    <recommendedName>
        <fullName evidence="2">ORC1/DEAH AAA+ ATPase domain-containing protein</fullName>
    </recommendedName>
</protein>
<comment type="caution">
    <text evidence="3">The sequence shown here is derived from an EMBL/GenBank/DDBJ whole genome shotgun (WGS) entry which is preliminary data.</text>
</comment>
<reference evidence="3" key="2">
    <citation type="submission" date="2020-09" db="EMBL/GenBank/DDBJ databases">
        <authorList>
            <person name="Sun Q."/>
            <person name="Zhou Y."/>
        </authorList>
    </citation>
    <scope>NUCLEOTIDE SEQUENCE</scope>
    <source>
        <strain evidence="3">CGMCC 4.7308</strain>
    </source>
</reference>
<proteinExistence type="predicted"/>
<evidence type="ECO:0000313" key="4">
    <source>
        <dbReference type="Proteomes" id="UP000655208"/>
    </source>
</evidence>
<keyword evidence="4" id="KW-1185">Reference proteome</keyword>
<dbReference type="Pfam" id="PF13401">
    <property type="entry name" value="AAA_22"/>
    <property type="match status" value="1"/>
</dbReference>
<dbReference type="PANTHER" id="PTHR35894:SF5">
    <property type="entry name" value="MU-LIKE PROPHAGE FLUMU DNA TRANSPOSITION PROTEIN B"/>
    <property type="match status" value="1"/>
</dbReference>
<name>A0A917WNG6_9ACTN</name>
<organism evidence="3 4">
    <name type="scientific">Nakamurella endophytica</name>
    <dbReference type="NCBI Taxonomy" id="1748367"/>
    <lineage>
        <taxon>Bacteria</taxon>
        <taxon>Bacillati</taxon>
        <taxon>Actinomycetota</taxon>
        <taxon>Actinomycetes</taxon>
        <taxon>Nakamurellales</taxon>
        <taxon>Nakamurellaceae</taxon>
        <taxon>Nakamurella</taxon>
    </lineage>
</organism>
<accession>A0A917WNG6</accession>
<sequence>MAEQVEWVPRSRPPRRLVDFQVTKQHRRFVEFADAVRQHRYIGACYGAPGLGETLSARTYAAADDYDEWERDRYSRGGVVRASLVASRTLFYTPLVHVTGRRLHLEVDMFAGSLSADINRALNPNCQPDIDEFIDIPYFTELIIIDEADRLKTNALEQLRDFFDRNDVGLILIGMPGFERQLARYPQLYSRIGFAHQYRPIDPEDVPTVLAHYWEHLGPTYHPARPHRHRSSQRDHHHHRRQLPPHRTAHDTDRPRHGHQRT</sequence>
<dbReference type="EMBL" id="BMNA01000017">
    <property type="protein sequence ID" value="GGM17316.1"/>
    <property type="molecule type" value="Genomic_DNA"/>
</dbReference>